<dbReference type="EMBL" id="JAAKZX010000193">
    <property type="protein sequence ID" value="NGO47633.1"/>
    <property type="molecule type" value="Genomic_DNA"/>
</dbReference>
<proteinExistence type="predicted"/>
<dbReference type="Gene3D" id="1.10.1660.10">
    <property type="match status" value="1"/>
</dbReference>
<dbReference type="PANTHER" id="PTHR30204:SF98">
    <property type="entry name" value="HTH-TYPE TRANSCRIPTIONAL REGULATOR ADHR"/>
    <property type="match status" value="1"/>
</dbReference>
<dbReference type="InterPro" id="IPR009061">
    <property type="entry name" value="DNA-bd_dom_put_sf"/>
</dbReference>
<evidence type="ECO:0000256" key="1">
    <source>
        <dbReference type="ARBA" id="ARBA00023125"/>
    </source>
</evidence>
<reference evidence="3 4" key="1">
    <citation type="submission" date="2020-02" db="EMBL/GenBank/DDBJ databases">
        <title>Whole-genome analyses of novel actinobacteria.</title>
        <authorList>
            <person name="Sahin N."/>
            <person name="Tokatli A."/>
        </authorList>
    </citation>
    <scope>NUCLEOTIDE SEQUENCE [LARGE SCALE GENOMIC DNA]</scope>
    <source>
        <strain evidence="3 4">YC419</strain>
    </source>
</reference>
<dbReference type="RefSeq" id="WP_165344148.1">
    <property type="nucleotide sequence ID" value="NZ_JAAKZX010000193.1"/>
</dbReference>
<dbReference type="SUPFAM" id="SSF46955">
    <property type="entry name" value="Putative DNA-binding domain"/>
    <property type="match status" value="1"/>
</dbReference>
<dbReference type="InterPro" id="IPR000551">
    <property type="entry name" value="MerR-type_HTH_dom"/>
</dbReference>
<dbReference type="InterPro" id="IPR047057">
    <property type="entry name" value="MerR_fam"/>
</dbReference>
<dbReference type="SMART" id="SM00422">
    <property type="entry name" value="HTH_MERR"/>
    <property type="match status" value="1"/>
</dbReference>
<evidence type="ECO:0000259" key="2">
    <source>
        <dbReference type="PROSITE" id="PS50937"/>
    </source>
</evidence>
<organism evidence="3 4">
    <name type="scientific">Streptomyces ureilyticus</name>
    <dbReference type="NCBI Taxonomy" id="1775131"/>
    <lineage>
        <taxon>Bacteria</taxon>
        <taxon>Bacillati</taxon>
        <taxon>Actinomycetota</taxon>
        <taxon>Actinomycetes</taxon>
        <taxon>Kitasatosporales</taxon>
        <taxon>Streptomycetaceae</taxon>
        <taxon>Streptomyces</taxon>
    </lineage>
</organism>
<comment type="caution">
    <text evidence="3">The sequence shown here is derived from an EMBL/GenBank/DDBJ whole genome shotgun (WGS) entry which is preliminary data.</text>
</comment>
<accession>A0ABX0E4Y8</accession>
<sequence length="134" mass="15376">MSAHTLRYYERIGLLDRVDRGPGGRRRFRDEDLAWLAFLTRLRTTGMPIRDMRRFAQFRRQGDASVPARLDLLLQHRETVRDRIAELTECLRALDAKVEHYQALTAHIDDVEARAASDGAETGARATQARATQE</sequence>
<keyword evidence="4" id="KW-1185">Reference proteome</keyword>
<dbReference type="PANTHER" id="PTHR30204">
    <property type="entry name" value="REDOX-CYCLING DRUG-SENSING TRANSCRIPTIONAL ACTIVATOR SOXR"/>
    <property type="match status" value="1"/>
</dbReference>
<keyword evidence="1" id="KW-0238">DNA-binding</keyword>
<evidence type="ECO:0000313" key="4">
    <source>
        <dbReference type="Proteomes" id="UP001518140"/>
    </source>
</evidence>
<dbReference type="CDD" id="cd01109">
    <property type="entry name" value="HTH_YyaN"/>
    <property type="match status" value="1"/>
</dbReference>
<name>A0ABX0E4Y8_9ACTN</name>
<evidence type="ECO:0000313" key="3">
    <source>
        <dbReference type="EMBL" id="NGO47633.1"/>
    </source>
</evidence>
<dbReference type="PROSITE" id="PS50937">
    <property type="entry name" value="HTH_MERR_2"/>
    <property type="match status" value="1"/>
</dbReference>
<dbReference type="Proteomes" id="UP001518140">
    <property type="component" value="Unassembled WGS sequence"/>
</dbReference>
<dbReference type="Pfam" id="PF13411">
    <property type="entry name" value="MerR_1"/>
    <property type="match status" value="1"/>
</dbReference>
<feature type="domain" description="HTH merR-type" evidence="2">
    <location>
        <begin position="1"/>
        <end position="58"/>
    </location>
</feature>
<gene>
    <name evidence="3" type="ORF">G6048_37975</name>
</gene>
<protein>
    <submittedName>
        <fullName evidence="3">MerR family transcriptional regulator</fullName>
    </submittedName>
</protein>